<evidence type="ECO:0000313" key="2">
    <source>
        <dbReference type="Proteomes" id="UP001162480"/>
    </source>
</evidence>
<name>A0AA36EW43_OCTVU</name>
<proteinExistence type="predicted"/>
<dbReference type="EMBL" id="OX597814">
    <property type="protein sequence ID" value="CAI9716436.1"/>
    <property type="molecule type" value="Genomic_DNA"/>
</dbReference>
<accession>A0AA36EW43</accession>
<protein>
    <submittedName>
        <fullName evidence="1">Uncharacterized protein</fullName>
    </submittedName>
</protein>
<keyword evidence="2" id="KW-1185">Reference proteome</keyword>
<dbReference type="AlphaFoldDB" id="A0AA36EW43"/>
<sequence>MIMKAMFSVYKQAGNDIGKPSVNYCHHNLTQSNMFDWPYKHTSDISSVYDLTLTISKYLSLLIALVICRPSVTDNIFLKLQRLITGL</sequence>
<gene>
    <name evidence="1" type="ORF">OCTVUL_1B019708</name>
</gene>
<dbReference type="Proteomes" id="UP001162480">
    <property type="component" value="Chromosome 1"/>
</dbReference>
<reference evidence="1" key="1">
    <citation type="submission" date="2023-08" db="EMBL/GenBank/DDBJ databases">
        <authorList>
            <person name="Alioto T."/>
            <person name="Alioto T."/>
            <person name="Gomez Garrido J."/>
        </authorList>
    </citation>
    <scope>NUCLEOTIDE SEQUENCE</scope>
</reference>
<evidence type="ECO:0000313" key="1">
    <source>
        <dbReference type="EMBL" id="CAI9716436.1"/>
    </source>
</evidence>
<organism evidence="1 2">
    <name type="scientific">Octopus vulgaris</name>
    <name type="common">Common octopus</name>
    <dbReference type="NCBI Taxonomy" id="6645"/>
    <lineage>
        <taxon>Eukaryota</taxon>
        <taxon>Metazoa</taxon>
        <taxon>Spiralia</taxon>
        <taxon>Lophotrochozoa</taxon>
        <taxon>Mollusca</taxon>
        <taxon>Cephalopoda</taxon>
        <taxon>Coleoidea</taxon>
        <taxon>Octopodiformes</taxon>
        <taxon>Octopoda</taxon>
        <taxon>Incirrata</taxon>
        <taxon>Octopodidae</taxon>
        <taxon>Octopus</taxon>
    </lineage>
</organism>